<reference evidence="1 2" key="1">
    <citation type="submission" date="2018-06" db="EMBL/GenBank/DDBJ databases">
        <authorList>
            <consortium name="Pathogen Informatics"/>
            <person name="Doyle S."/>
        </authorList>
    </citation>
    <scope>NUCLEOTIDE SEQUENCE [LARGE SCALE GENOMIC DNA]</scope>
    <source>
        <strain evidence="1 2">NCTC4824</strain>
    </source>
</reference>
<accession>A0A2X4WV79</accession>
<gene>
    <name evidence="1" type="ORF">NCTC4824_03286</name>
</gene>
<name>A0A2X4WV79_LEDLE</name>
<organism evidence="1 2">
    <name type="scientific">Lederbergia lenta</name>
    <name type="common">Bacillus lentus</name>
    <dbReference type="NCBI Taxonomy" id="1467"/>
    <lineage>
        <taxon>Bacteria</taxon>
        <taxon>Bacillati</taxon>
        <taxon>Bacillota</taxon>
        <taxon>Bacilli</taxon>
        <taxon>Bacillales</taxon>
        <taxon>Bacillaceae</taxon>
        <taxon>Lederbergia</taxon>
    </lineage>
</organism>
<protein>
    <submittedName>
        <fullName evidence="1">YdaT</fullName>
    </submittedName>
</protein>
<dbReference type="EMBL" id="LS483476">
    <property type="protein sequence ID" value="SQI61590.1"/>
    <property type="molecule type" value="Genomic_DNA"/>
</dbReference>
<dbReference type="STRING" id="1348624.GCA_001591545_02489"/>
<evidence type="ECO:0000313" key="1">
    <source>
        <dbReference type="EMBL" id="SQI61590.1"/>
    </source>
</evidence>
<dbReference type="Proteomes" id="UP000249134">
    <property type="component" value="Chromosome 1"/>
</dbReference>
<dbReference type="AlphaFoldDB" id="A0A2X4WV79"/>
<proteinExistence type="predicted"/>
<keyword evidence="2" id="KW-1185">Reference proteome</keyword>
<dbReference type="KEGG" id="blen:NCTC4824_03286"/>
<evidence type="ECO:0000313" key="2">
    <source>
        <dbReference type="Proteomes" id="UP000249134"/>
    </source>
</evidence>
<dbReference type="InterPro" id="IPR018691">
    <property type="entry name" value="DUF2188"/>
</dbReference>
<dbReference type="Pfam" id="PF09954">
    <property type="entry name" value="DUF2188"/>
    <property type="match status" value="1"/>
</dbReference>
<sequence>MPWSKNDYPDSMKNLSEDVRDKAIEIANALLRDNKEESRAISIGIAQARKYVEGDDYDRPEYHITAEDESWILKKKDGKRAIKREDTKERLLGEAKEYVNDHDGILVIYTENGDISQRLYE</sequence>
<dbReference type="RefSeq" id="WP_066142175.1">
    <property type="nucleotide sequence ID" value="NZ_CBCSGM010000003.1"/>
</dbReference>